<name>A0AAE0NHG3_9PEZI</name>
<dbReference type="EMBL" id="JAULSW010000005">
    <property type="protein sequence ID" value="KAK3381567.1"/>
    <property type="molecule type" value="Genomic_DNA"/>
</dbReference>
<evidence type="ECO:0000256" key="1">
    <source>
        <dbReference type="SAM" id="MobiDB-lite"/>
    </source>
</evidence>
<dbReference type="AlphaFoldDB" id="A0AAE0NHG3"/>
<accession>A0AAE0NHG3</accession>
<reference evidence="2" key="2">
    <citation type="submission" date="2023-06" db="EMBL/GenBank/DDBJ databases">
        <authorList>
            <consortium name="Lawrence Berkeley National Laboratory"/>
            <person name="Haridas S."/>
            <person name="Hensen N."/>
            <person name="Bonometti L."/>
            <person name="Westerberg I."/>
            <person name="Brannstrom I.O."/>
            <person name="Guillou S."/>
            <person name="Cros-Aarteil S."/>
            <person name="Calhoun S."/>
            <person name="Kuo A."/>
            <person name="Mondo S."/>
            <person name="Pangilinan J."/>
            <person name="Riley R."/>
            <person name="LaButti K."/>
            <person name="Andreopoulos B."/>
            <person name="Lipzen A."/>
            <person name="Chen C."/>
            <person name="Yanf M."/>
            <person name="Daum C."/>
            <person name="Ng V."/>
            <person name="Clum A."/>
            <person name="Steindorff A."/>
            <person name="Ohm R."/>
            <person name="Martin F."/>
            <person name="Silar P."/>
            <person name="Natvig D."/>
            <person name="Lalanne C."/>
            <person name="Gautier V."/>
            <person name="Ament-velasquez S.L."/>
            <person name="Kruys A."/>
            <person name="Hutchinson M.I."/>
            <person name="Powell A.J."/>
            <person name="Barry K."/>
            <person name="Miller A.N."/>
            <person name="Grigoriev I.V."/>
            <person name="Debuchy R."/>
            <person name="Gladieux P."/>
            <person name="Thoren M.H."/>
            <person name="Johannesson H."/>
        </authorList>
    </citation>
    <scope>NUCLEOTIDE SEQUENCE</scope>
    <source>
        <strain evidence="2">CBS 232.78</strain>
    </source>
</reference>
<dbReference type="Proteomes" id="UP001285441">
    <property type="component" value="Unassembled WGS sequence"/>
</dbReference>
<feature type="compositionally biased region" description="Basic residues" evidence="1">
    <location>
        <begin position="129"/>
        <end position="140"/>
    </location>
</feature>
<protein>
    <submittedName>
        <fullName evidence="2">Uncharacterized protein</fullName>
    </submittedName>
</protein>
<feature type="region of interest" description="Disordered" evidence="1">
    <location>
        <begin position="129"/>
        <end position="163"/>
    </location>
</feature>
<comment type="caution">
    <text evidence="2">The sequence shown here is derived from an EMBL/GenBank/DDBJ whole genome shotgun (WGS) entry which is preliminary data.</text>
</comment>
<sequence length="417" mass="42510">MPATMTSPVVYNPYNPTCSFSPCLQQVVGQVDGLPAVQYAACTSLFGSPTVSTVTPAIDIVFSTSTATSSYTDIIISLTTTTSTASETLTSYVTDIESSTAYTTTIASTLTVGTAAPTYILVKKDGGLKRKKKKKKKRGACKASSVSSSAPSSSVSSSAPSSSAITEASSSSSSAWSSTAESSTAPFPEATHCPSLEAYSSACACIDAVSSASAVTESASASTSVVYDTVSTTIPSVSISIVTVAETTVIVEHVTTTTTTVLQTAAATVVTVTTTTTPVGPTQTAYVVLLDGSRAGKPLNVVSSYVQVASTGAGSKITVTVAEGSPWIPGQTSVTMWLHSANSQVGVMFFETAGQGAANGDIAVKCTVNPGTGLLSCTTAQGHSKFLVCGAYMYLANPTFGQSSCTETRLKLSPWYT</sequence>
<feature type="compositionally biased region" description="Low complexity" evidence="1">
    <location>
        <begin position="143"/>
        <end position="163"/>
    </location>
</feature>
<organism evidence="2 3">
    <name type="scientific">Podospora didyma</name>
    <dbReference type="NCBI Taxonomy" id="330526"/>
    <lineage>
        <taxon>Eukaryota</taxon>
        <taxon>Fungi</taxon>
        <taxon>Dikarya</taxon>
        <taxon>Ascomycota</taxon>
        <taxon>Pezizomycotina</taxon>
        <taxon>Sordariomycetes</taxon>
        <taxon>Sordariomycetidae</taxon>
        <taxon>Sordariales</taxon>
        <taxon>Podosporaceae</taxon>
        <taxon>Podospora</taxon>
    </lineage>
</organism>
<gene>
    <name evidence="2" type="ORF">B0H63DRAFT_476058</name>
</gene>
<evidence type="ECO:0000313" key="2">
    <source>
        <dbReference type="EMBL" id="KAK3381567.1"/>
    </source>
</evidence>
<proteinExistence type="predicted"/>
<evidence type="ECO:0000313" key="3">
    <source>
        <dbReference type="Proteomes" id="UP001285441"/>
    </source>
</evidence>
<reference evidence="2" key="1">
    <citation type="journal article" date="2023" name="Mol. Phylogenet. Evol.">
        <title>Genome-scale phylogeny and comparative genomics of the fungal order Sordariales.</title>
        <authorList>
            <person name="Hensen N."/>
            <person name="Bonometti L."/>
            <person name="Westerberg I."/>
            <person name="Brannstrom I.O."/>
            <person name="Guillou S."/>
            <person name="Cros-Aarteil S."/>
            <person name="Calhoun S."/>
            <person name="Haridas S."/>
            <person name="Kuo A."/>
            <person name="Mondo S."/>
            <person name="Pangilinan J."/>
            <person name="Riley R."/>
            <person name="LaButti K."/>
            <person name="Andreopoulos B."/>
            <person name="Lipzen A."/>
            <person name="Chen C."/>
            <person name="Yan M."/>
            <person name="Daum C."/>
            <person name="Ng V."/>
            <person name="Clum A."/>
            <person name="Steindorff A."/>
            <person name="Ohm R.A."/>
            <person name="Martin F."/>
            <person name="Silar P."/>
            <person name="Natvig D.O."/>
            <person name="Lalanne C."/>
            <person name="Gautier V."/>
            <person name="Ament-Velasquez S.L."/>
            <person name="Kruys A."/>
            <person name="Hutchinson M.I."/>
            <person name="Powell A.J."/>
            <person name="Barry K."/>
            <person name="Miller A.N."/>
            <person name="Grigoriev I.V."/>
            <person name="Debuchy R."/>
            <person name="Gladieux P."/>
            <person name="Hiltunen Thoren M."/>
            <person name="Johannesson H."/>
        </authorList>
    </citation>
    <scope>NUCLEOTIDE SEQUENCE</scope>
    <source>
        <strain evidence="2">CBS 232.78</strain>
    </source>
</reference>
<keyword evidence="3" id="KW-1185">Reference proteome</keyword>